<dbReference type="Gene3D" id="1.10.101.10">
    <property type="entry name" value="PGBD-like superfamily/PGBD"/>
    <property type="match status" value="1"/>
</dbReference>
<dbReference type="InterPro" id="IPR036365">
    <property type="entry name" value="PGBD-like_sf"/>
</dbReference>
<keyword evidence="1" id="KW-0732">Signal</keyword>
<dbReference type="AlphaFoldDB" id="A0A2P8DS91"/>
<dbReference type="Proteomes" id="UP000240542">
    <property type="component" value="Unassembled WGS sequence"/>
</dbReference>
<protein>
    <submittedName>
        <fullName evidence="3">Peptidoglycan hydrolase-like protein with peptidoglycan-binding domain</fullName>
    </submittedName>
</protein>
<evidence type="ECO:0000313" key="4">
    <source>
        <dbReference type="Proteomes" id="UP000240542"/>
    </source>
</evidence>
<dbReference type="Pfam" id="PF01471">
    <property type="entry name" value="PG_binding_1"/>
    <property type="match status" value="1"/>
</dbReference>
<dbReference type="EMBL" id="PYGA01000002">
    <property type="protein sequence ID" value="PSL00082.1"/>
    <property type="molecule type" value="Genomic_DNA"/>
</dbReference>
<evidence type="ECO:0000256" key="1">
    <source>
        <dbReference type="SAM" id="SignalP"/>
    </source>
</evidence>
<dbReference type="OrthoDB" id="3680517at2"/>
<feature type="signal peptide" evidence="1">
    <location>
        <begin position="1"/>
        <end position="29"/>
    </location>
</feature>
<evidence type="ECO:0000259" key="2">
    <source>
        <dbReference type="Pfam" id="PF01471"/>
    </source>
</evidence>
<dbReference type="InterPro" id="IPR036366">
    <property type="entry name" value="PGBDSf"/>
</dbReference>
<accession>A0A2P8DS91</accession>
<feature type="domain" description="Peptidoglycan binding-like" evidence="2">
    <location>
        <begin position="119"/>
        <end position="173"/>
    </location>
</feature>
<dbReference type="InterPro" id="IPR002477">
    <property type="entry name" value="Peptidoglycan-bd-like"/>
</dbReference>
<sequence length="178" mass="19014">MFRKRVATAIAAAALASTAGLMAAPAALADGETPRSTKVEIEALKWPVLQKGDDNWQVAVAKMSLYNKVDVYSAFSEKDVGTVKAYQVEKDLVANGTIDGETWGEIRRDFGEVGPGQSGVKVSIVQTLLTNRGYQVGDDGYYGTEVEAAVRDWQEKNGIGVDGRVGPITYRALVTGGN</sequence>
<gene>
    <name evidence="3" type="ORF">CLV63_102208</name>
</gene>
<dbReference type="RefSeq" id="WP_106581449.1">
    <property type="nucleotide sequence ID" value="NZ_PYGA01000002.1"/>
</dbReference>
<dbReference type="GO" id="GO:0016787">
    <property type="term" value="F:hydrolase activity"/>
    <property type="evidence" value="ECO:0007669"/>
    <property type="project" value="UniProtKB-KW"/>
</dbReference>
<comment type="caution">
    <text evidence="3">The sequence shown here is derived from an EMBL/GenBank/DDBJ whole genome shotgun (WGS) entry which is preliminary data.</text>
</comment>
<reference evidence="3 4" key="1">
    <citation type="submission" date="2018-03" db="EMBL/GenBank/DDBJ databases">
        <title>Genomic Encyclopedia of Archaeal and Bacterial Type Strains, Phase II (KMG-II): from individual species to whole genera.</title>
        <authorList>
            <person name="Goeker M."/>
        </authorList>
    </citation>
    <scope>NUCLEOTIDE SEQUENCE [LARGE SCALE GENOMIC DNA]</scope>
    <source>
        <strain evidence="3 4">DSM 45312</strain>
    </source>
</reference>
<feature type="chain" id="PRO_5015189593" evidence="1">
    <location>
        <begin position="30"/>
        <end position="178"/>
    </location>
</feature>
<name>A0A2P8DS91_9ACTN</name>
<evidence type="ECO:0000313" key="3">
    <source>
        <dbReference type="EMBL" id="PSL00082.1"/>
    </source>
</evidence>
<keyword evidence="4" id="KW-1185">Reference proteome</keyword>
<keyword evidence="3" id="KW-0378">Hydrolase</keyword>
<proteinExistence type="predicted"/>
<dbReference type="SUPFAM" id="SSF47090">
    <property type="entry name" value="PGBD-like"/>
    <property type="match status" value="1"/>
</dbReference>
<organism evidence="3 4">
    <name type="scientific">Murinocardiopsis flavida</name>
    <dbReference type="NCBI Taxonomy" id="645275"/>
    <lineage>
        <taxon>Bacteria</taxon>
        <taxon>Bacillati</taxon>
        <taxon>Actinomycetota</taxon>
        <taxon>Actinomycetes</taxon>
        <taxon>Streptosporangiales</taxon>
        <taxon>Nocardiopsidaceae</taxon>
        <taxon>Murinocardiopsis</taxon>
    </lineage>
</organism>